<organism evidence="5 6">
    <name type="scientific">Corynebacterium glyciniphilum AJ 3170</name>
    <dbReference type="NCBI Taxonomy" id="1404245"/>
    <lineage>
        <taxon>Bacteria</taxon>
        <taxon>Bacillati</taxon>
        <taxon>Actinomycetota</taxon>
        <taxon>Actinomycetes</taxon>
        <taxon>Mycobacteriales</taxon>
        <taxon>Corynebacteriaceae</taxon>
        <taxon>Corynebacterium</taxon>
    </lineage>
</organism>
<evidence type="ECO:0000259" key="4">
    <source>
        <dbReference type="Pfam" id="PF08240"/>
    </source>
</evidence>
<dbReference type="PANTHER" id="PTHR43401">
    <property type="entry name" value="L-THREONINE 3-DEHYDROGENASE"/>
    <property type="match status" value="1"/>
</dbReference>
<evidence type="ECO:0000313" key="5">
    <source>
        <dbReference type="EMBL" id="AHW65404.1"/>
    </source>
</evidence>
<dbReference type="HOGENOM" id="CLU_026673_11_0_11"/>
<dbReference type="SUPFAM" id="SSF50129">
    <property type="entry name" value="GroES-like"/>
    <property type="match status" value="1"/>
</dbReference>
<keyword evidence="2" id="KW-0560">Oxidoreductase</keyword>
<dbReference type="OrthoDB" id="9797931at2"/>
<evidence type="ECO:0000256" key="1">
    <source>
        <dbReference type="ARBA" id="ARBA00001947"/>
    </source>
</evidence>
<dbReference type="InterPro" id="IPR036291">
    <property type="entry name" value="NAD(P)-bd_dom_sf"/>
</dbReference>
<accession>X5DVQ1</accession>
<keyword evidence="6" id="KW-1185">Reference proteome</keyword>
<dbReference type="PANTHER" id="PTHR43401:SF2">
    <property type="entry name" value="L-THREONINE 3-DEHYDROGENASE"/>
    <property type="match status" value="1"/>
</dbReference>
<dbReference type="InterPro" id="IPR013154">
    <property type="entry name" value="ADH-like_N"/>
</dbReference>
<evidence type="ECO:0000256" key="2">
    <source>
        <dbReference type="ARBA" id="ARBA00023002"/>
    </source>
</evidence>
<protein>
    <submittedName>
        <fullName evidence="5">Zinc-binding dehydrogenase family protein</fullName>
    </submittedName>
</protein>
<proteinExistence type="predicted"/>
<name>X5DVQ1_9CORY</name>
<feature type="domain" description="Alcohol dehydrogenase-like C-terminal" evidence="3">
    <location>
        <begin position="150"/>
        <end position="261"/>
    </location>
</feature>
<sequence length="321" mass="34954">MWILKQPGPCEFTRYDVDVPTSEELGDGDVLLEFLFGSICGSDIPKYRGIMDPDNPYTGNPGVPLHEIVGRVALSRSSRFRTGDRVVGIVEESRGLSEYIVDPDKYLASVPESLTDREAVIMQPVATVLSSYSRVRSLAGKRVAVLGLGPLGVLFTHIARSLGAAYVVGVDRIDRADIREQFGMDETVTVESRQWAQSLADDERPDLVIDAIGHREEIVADAVTAARPGGEVLVYGLPEDWYAFPMRAFFRKGLTMAAGATQSWDTYLAAAGDYVVAHGDLRRGYITHAFPIAQVSEAFELYATPARSRLKVGLTPDGAGA</sequence>
<dbReference type="InterPro" id="IPR011032">
    <property type="entry name" value="GroES-like_sf"/>
</dbReference>
<dbReference type="Gene3D" id="3.90.180.10">
    <property type="entry name" value="Medium-chain alcohol dehydrogenases, catalytic domain"/>
    <property type="match status" value="2"/>
</dbReference>
<gene>
    <name evidence="5" type="ORF">CGLY_14840</name>
</gene>
<dbReference type="SUPFAM" id="SSF51735">
    <property type="entry name" value="NAD(P)-binding Rossmann-fold domains"/>
    <property type="match status" value="1"/>
</dbReference>
<dbReference type="STRING" id="1404245.CGLY_14840"/>
<dbReference type="EMBL" id="CP006842">
    <property type="protein sequence ID" value="AHW65404.1"/>
    <property type="molecule type" value="Genomic_DNA"/>
</dbReference>
<dbReference type="Pfam" id="PF00107">
    <property type="entry name" value="ADH_zinc_N"/>
    <property type="match status" value="1"/>
</dbReference>
<dbReference type="Proteomes" id="UP000023703">
    <property type="component" value="Chromosome"/>
</dbReference>
<dbReference type="InterPro" id="IPR050129">
    <property type="entry name" value="Zn_alcohol_dh"/>
</dbReference>
<dbReference type="eggNOG" id="COG1063">
    <property type="taxonomic scope" value="Bacteria"/>
</dbReference>
<evidence type="ECO:0000313" key="6">
    <source>
        <dbReference type="Proteomes" id="UP000023703"/>
    </source>
</evidence>
<evidence type="ECO:0000259" key="3">
    <source>
        <dbReference type="Pfam" id="PF00107"/>
    </source>
</evidence>
<dbReference type="GO" id="GO:0016491">
    <property type="term" value="F:oxidoreductase activity"/>
    <property type="evidence" value="ECO:0007669"/>
    <property type="project" value="UniProtKB-KW"/>
</dbReference>
<dbReference type="RefSeq" id="WP_038550421.1">
    <property type="nucleotide sequence ID" value="NZ_CP006842.1"/>
</dbReference>
<dbReference type="Gene3D" id="3.40.50.720">
    <property type="entry name" value="NAD(P)-binding Rossmann-like Domain"/>
    <property type="match status" value="1"/>
</dbReference>
<reference evidence="5 6" key="1">
    <citation type="journal article" date="2015" name="Int. J. Syst. Evol. Microbiol.">
        <title>Revisiting Corynebacterium glyciniphilum (ex Kubota et al., 1972) sp. nov., nom. rev., isolated from putrefied banana.</title>
        <authorList>
            <person name="Al-Dilaimi A."/>
            <person name="Bednarz H."/>
            <person name="Lomker A."/>
            <person name="Niehaus K."/>
            <person name="Kalinowski J."/>
            <person name="Ruckert C."/>
        </authorList>
    </citation>
    <scope>NUCLEOTIDE SEQUENCE [LARGE SCALE GENOMIC DNA]</scope>
    <source>
        <strain evidence="5">AJ 3170</strain>
    </source>
</reference>
<dbReference type="KEGG" id="cgy:CGLY_14840"/>
<dbReference type="InterPro" id="IPR013149">
    <property type="entry name" value="ADH-like_C"/>
</dbReference>
<feature type="domain" description="Alcohol dehydrogenase-like N-terminal" evidence="4">
    <location>
        <begin position="26"/>
        <end position="87"/>
    </location>
</feature>
<comment type="cofactor">
    <cofactor evidence="1">
        <name>Zn(2+)</name>
        <dbReference type="ChEBI" id="CHEBI:29105"/>
    </cofactor>
</comment>
<dbReference type="AlphaFoldDB" id="X5DVQ1"/>
<dbReference type="Pfam" id="PF08240">
    <property type="entry name" value="ADH_N"/>
    <property type="match status" value="1"/>
</dbReference>